<dbReference type="PANTHER" id="PTHR31435:SF10">
    <property type="entry name" value="BSR4717 PROTEIN"/>
    <property type="match status" value="1"/>
</dbReference>
<dbReference type="InterPro" id="IPR045057">
    <property type="entry name" value="Gcn5-rel_NAT"/>
</dbReference>
<feature type="domain" description="N-acetyltransferase" evidence="1">
    <location>
        <begin position="9"/>
        <end position="105"/>
    </location>
</feature>
<dbReference type="SUPFAM" id="SSF55729">
    <property type="entry name" value="Acyl-CoA N-acyltransferases (Nat)"/>
    <property type="match status" value="1"/>
</dbReference>
<dbReference type="InterPro" id="IPR031165">
    <property type="entry name" value="GNAT_YJDJ"/>
</dbReference>
<comment type="caution">
    <text evidence="2">The sequence shown here is derived from an EMBL/GenBank/DDBJ whole genome shotgun (WGS) entry which is preliminary data.</text>
</comment>
<dbReference type="PANTHER" id="PTHR31435">
    <property type="entry name" value="PROTEIN NATD1"/>
    <property type="match status" value="1"/>
</dbReference>
<dbReference type="InterPro" id="IPR016181">
    <property type="entry name" value="Acyl_CoA_acyltransferase"/>
</dbReference>
<sequence>MAIERFEVQHHPEESRYVLVDHGEDGTGDKEIGEELYTDIDEGGKPERILFHTAVSEEYAGQGLASDLVQTVVDDVIAGGRAVVPVCPYVAKWLPRHPEYAANVVQPTKAHLDAVRVSQS</sequence>
<evidence type="ECO:0000313" key="3">
    <source>
        <dbReference type="Proteomes" id="UP000588586"/>
    </source>
</evidence>
<dbReference type="AlphaFoldDB" id="A0A849HQ85"/>
<evidence type="ECO:0000313" key="2">
    <source>
        <dbReference type="EMBL" id="NNM46757.1"/>
    </source>
</evidence>
<evidence type="ECO:0000259" key="1">
    <source>
        <dbReference type="PROSITE" id="PS51729"/>
    </source>
</evidence>
<proteinExistence type="predicted"/>
<protein>
    <submittedName>
        <fullName evidence="2">N-acetyltransferase</fullName>
    </submittedName>
</protein>
<dbReference type="Pfam" id="PF14542">
    <property type="entry name" value="Acetyltransf_CG"/>
    <property type="match status" value="1"/>
</dbReference>
<dbReference type="Gene3D" id="3.40.630.30">
    <property type="match status" value="1"/>
</dbReference>
<dbReference type="PROSITE" id="PS51729">
    <property type="entry name" value="GNAT_YJDJ"/>
    <property type="match status" value="1"/>
</dbReference>
<keyword evidence="3" id="KW-1185">Reference proteome</keyword>
<keyword evidence="2" id="KW-0808">Transferase</keyword>
<dbReference type="RefSeq" id="WP_171243818.1">
    <property type="nucleotide sequence ID" value="NZ_JABEPQ010000002.1"/>
</dbReference>
<gene>
    <name evidence="2" type="ORF">HJG52_12160</name>
</gene>
<organism evidence="2 3">
    <name type="scientific">Knoellia koreensis</name>
    <dbReference type="NCBI Taxonomy" id="2730921"/>
    <lineage>
        <taxon>Bacteria</taxon>
        <taxon>Bacillati</taxon>
        <taxon>Actinomycetota</taxon>
        <taxon>Actinomycetes</taxon>
        <taxon>Micrococcales</taxon>
        <taxon>Intrasporangiaceae</taxon>
        <taxon>Knoellia</taxon>
    </lineage>
</organism>
<dbReference type="Proteomes" id="UP000588586">
    <property type="component" value="Unassembled WGS sequence"/>
</dbReference>
<dbReference type="EMBL" id="JABEPQ010000002">
    <property type="protein sequence ID" value="NNM46757.1"/>
    <property type="molecule type" value="Genomic_DNA"/>
</dbReference>
<reference evidence="2 3" key="1">
    <citation type="submission" date="2020-04" db="EMBL/GenBank/DDBJ databases">
        <title>Knoellia sp. isolate from air conditioner.</title>
        <authorList>
            <person name="Chea S."/>
            <person name="Kim D.-U."/>
        </authorList>
    </citation>
    <scope>NUCLEOTIDE SEQUENCE [LARGE SCALE GENOMIC DNA]</scope>
    <source>
        <strain evidence="2 3">DB2414S</strain>
    </source>
</reference>
<dbReference type="GO" id="GO:0016740">
    <property type="term" value="F:transferase activity"/>
    <property type="evidence" value="ECO:0007669"/>
    <property type="project" value="UniProtKB-KW"/>
</dbReference>
<name>A0A849HQ85_9MICO</name>
<accession>A0A849HQ85</accession>